<name>U7Q854_SPOS1</name>
<evidence type="ECO:0000256" key="5">
    <source>
        <dbReference type="ARBA" id="ARBA00023242"/>
    </source>
</evidence>
<dbReference type="GO" id="GO:0005634">
    <property type="term" value="C:nucleus"/>
    <property type="evidence" value="ECO:0007669"/>
    <property type="project" value="UniProtKB-SubCell"/>
</dbReference>
<dbReference type="PANTHER" id="PTHR31845">
    <property type="entry name" value="FINGER DOMAIN PROTEIN, PUTATIVE-RELATED"/>
    <property type="match status" value="1"/>
</dbReference>
<dbReference type="SUPFAM" id="SSF57701">
    <property type="entry name" value="Zn2/Cys6 DNA-binding domain"/>
    <property type="match status" value="1"/>
</dbReference>
<keyword evidence="3" id="KW-0238">DNA-binding</keyword>
<dbReference type="eggNOG" id="ENOG502SYTU">
    <property type="taxonomic scope" value="Eukaryota"/>
</dbReference>
<dbReference type="Pfam" id="PF00172">
    <property type="entry name" value="Zn_clus"/>
    <property type="match status" value="1"/>
</dbReference>
<keyword evidence="4" id="KW-0804">Transcription</keyword>
<dbReference type="CDD" id="cd00067">
    <property type="entry name" value="GAL4"/>
    <property type="match status" value="1"/>
</dbReference>
<dbReference type="SMART" id="SM00066">
    <property type="entry name" value="GAL4"/>
    <property type="match status" value="1"/>
</dbReference>
<dbReference type="InterPro" id="IPR051089">
    <property type="entry name" value="prtT"/>
</dbReference>
<evidence type="ECO:0000256" key="2">
    <source>
        <dbReference type="ARBA" id="ARBA00023015"/>
    </source>
</evidence>
<sequence>MQNPTRQKRQSCEACRTRKLKCSGYTGERRSCTRCLALNVVCHYQDKGIPGRPRKQRGDLREESSRASRGPREARESSEARRFAFAPSPPVTDSSSARSIDGSNDEGQSHPPLQTAAAHQTHRLGVDSLFLQPLSFPLFPPSNDALPTTLPDPSSSSADFAFDPFPIELFGQCPLVRHHHGDEETPTATLSPPQSPHSSPQSPATLSCHCADDVSASVRALRHRAQAVSHAIVADLRVGIDLVERLLTCPICYDIKKAPRLTIENVLLIGRLMHEVNAGYRRYVRWVGSITSGGDSESSEDRGHGGPKDTVLVGGAAFEVDRRMVQAVVRQGLQADAARLTDLGGRFALRQHNRHMVGHETCPDPDGRCWRERYDMDTDPLDICPQNAAARTLTPCYRVVDAICLGIKAFADDVNGPDTAA</sequence>
<evidence type="ECO:0000313" key="9">
    <source>
        <dbReference type="Proteomes" id="UP000018087"/>
    </source>
</evidence>
<feature type="domain" description="Zn(2)-C6 fungal-type" evidence="7">
    <location>
        <begin position="11"/>
        <end position="44"/>
    </location>
</feature>
<dbReference type="HOGENOM" id="CLU_059570_0_0_1"/>
<dbReference type="PANTHER" id="PTHR31845:SF17">
    <property type="entry name" value="ZN(II)2CYS6 TRANSCRIPTION FACTOR (EUROFUNG)"/>
    <property type="match status" value="1"/>
</dbReference>
<keyword evidence="9" id="KW-1185">Reference proteome</keyword>
<gene>
    <name evidence="8" type="ORF">HMPREF1624_01230</name>
</gene>
<dbReference type="Gene3D" id="4.10.240.10">
    <property type="entry name" value="Zn(2)-C6 fungal-type DNA-binding domain"/>
    <property type="match status" value="1"/>
</dbReference>
<feature type="region of interest" description="Disordered" evidence="6">
    <location>
        <begin position="46"/>
        <end position="115"/>
    </location>
</feature>
<protein>
    <recommendedName>
        <fullName evidence="7">Zn(2)-C6 fungal-type domain-containing protein</fullName>
    </recommendedName>
</protein>
<feature type="compositionally biased region" description="Basic and acidic residues" evidence="6">
    <location>
        <begin position="56"/>
        <end position="82"/>
    </location>
</feature>
<dbReference type="OrthoDB" id="4356994at2759"/>
<evidence type="ECO:0000313" key="8">
    <source>
        <dbReference type="EMBL" id="ERT02926.1"/>
    </source>
</evidence>
<dbReference type="EMBL" id="KI440842">
    <property type="protein sequence ID" value="ERT02926.1"/>
    <property type="molecule type" value="Genomic_DNA"/>
</dbReference>
<organism evidence="8 9">
    <name type="scientific">Sporothrix schenckii (strain ATCC 58251 / de Perez 2211183)</name>
    <name type="common">Rose-picker's disease fungus</name>
    <dbReference type="NCBI Taxonomy" id="1391915"/>
    <lineage>
        <taxon>Eukaryota</taxon>
        <taxon>Fungi</taxon>
        <taxon>Dikarya</taxon>
        <taxon>Ascomycota</taxon>
        <taxon>Pezizomycotina</taxon>
        <taxon>Sordariomycetes</taxon>
        <taxon>Sordariomycetidae</taxon>
        <taxon>Ophiostomatales</taxon>
        <taxon>Ophiostomataceae</taxon>
        <taxon>Sporothrix</taxon>
    </lineage>
</organism>
<dbReference type="PROSITE" id="PS50048">
    <property type="entry name" value="ZN2_CY6_FUNGAL_2"/>
    <property type="match status" value="1"/>
</dbReference>
<keyword evidence="2" id="KW-0805">Transcription regulation</keyword>
<evidence type="ECO:0000256" key="1">
    <source>
        <dbReference type="ARBA" id="ARBA00004123"/>
    </source>
</evidence>
<feature type="compositionally biased region" description="Polar residues" evidence="6">
    <location>
        <begin position="91"/>
        <end position="106"/>
    </location>
</feature>
<dbReference type="AlphaFoldDB" id="U7Q854"/>
<dbReference type="InterPro" id="IPR036864">
    <property type="entry name" value="Zn2-C6_fun-type_DNA-bd_sf"/>
</dbReference>
<evidence type="ECO:0000256" key="3">
    <source>
        <dbReference type="ARBA" id="ARBA00023125"/>
    </source>
</evidence>
<evidence type="ECO:0000256" key="6">
    <source>
        <dbReference type="SAM" id="MobiDB-lite"/>
    </source>
</evidence>
<evidence type="ECO:0000259" key="7">
    <source>
        <dbReference type="PROSITE" id="PS50048"/>
    </source>
</evidence>
<feature type="region of interest" description="Disordered" evidence="6">
    <location>
        <begin position="178"/>
        <end position="206"/>
    </location>
</feature>
<dbReference type="PROSITE" id="PS00463">
    <property type="entry name" value="ZN2_CY6_FUNGAL_1"/>
    <property type="match status" value="1"/>
</dbReference>
<dbReference type="Proteomes" id="UP000018087">
    <property type="component" value="Unassembled WGS sequence"/>
</dbReference>
<dbReference type="GO" id="GO:0000981">
    <property type="term" value="F:DNA-binding transcription factor activity, RNA polymerase II-specific"/>
    <property type="evidence" value="ECO:0007669"/>
    <property type="project" value="InterPro"/>
</dbReference>
<dbReference type="GO" id="GO:0000976">
    <property type="term" value="F:transcription cis-regulatory region binding"/>
    <property type="evidence" value="ECO:0007669"/>
    <property type="project" value="TreeGrafter"/>
</dbReference>
<keyword evidence="5" id="KW-0539">Nucleus</keyword>
<accession>U7Q854</accession>
<evidence type="ECO:0000256" key="4">
    <source>
        <dbReference type="ARBA" id="ARBA00023163"/>
    </source>
</evidence>
<comment type="subcellular location">
    <subcellularLocation>
        <location evidence="1">Nucleus</location>
    </subcellularLocation>
</comment>
<dbReference type="InterPro" id="IPR001138">
    <property type="entry name" value="Zn2Cys6_DnaBD"/>
</dbReference>
<proteinExistence type="predicted"/>
<reference evidence="9" key="1">
    <citation type="journal article" date="2014" name="Genome Announc.">
        <title>Genome sequence of the pathogenic fungus Sporothrix schenckii (ATCC 58251).</title>
        <authorList>
            <person name="Cuomo C.A."/>
            <person name="Rodriguez-Del Valle N."/>
            <person name="Perez-Sanchez L."/>
            <person name="Abouelleil A."/>
            <person name="Goldberg J."/>
            <person name="Young S."/>
            <person name="Zeng Q."/>
            <person name="Birren B.W."/>
        </authorList>
    </citation>
    <scope>NUCLEOTIDE SEQUENCE [LARGE SCALE GENOMIC DNA]</scope>
    <source>
        <strain evidence="9">ATCC 58251 / de Perez 2211183</strain>
    </source>
</reference>
<dbReference type="GO" id="GO:0008270">
    <property type="term" value="F:zinc ion binding"/>
    <property type="evidence" value="ECO:0007669"/>
    <property type="project" value="InterPro"/>
</dbReference>